<name>A0A1V0SG70_9VIRU</name>
<proteinExistence type="predicted"/>
<protein>
    <submittedName>
        <fullName evidence="2">Uncharacterized protein</fullName>
    </submittedName>
</protein>
<sequence>MNKFTICIITDINVLLKGIFTSHLEALNNIKNIAKEYIQENTLDNNINVSVYEKTLEELKTENIEGNYFLRNEGSSCILYKKDIKNDGGILSYVYNTNIVNFIKLASLSIVNINLLGDVKLVSKDKIFNMKDELSEKNLSIKYLENNIKHLENKLINVQETSRILRVEKSQLQEQVNTLQEQVNTLISKINNVEKIEKNTETTECIRQKPKVLTKVNNLSYIDEMINFLNTQVCDPQENVKASKIRLFNKKIN</sequence>
<accession>A0A1V0SG70</accession>
<reference evidence="2" key="1">
    <citation type="journal article" date="2017" name="Science">
        <title>Giant viruses with an expanded complement of translation system components.</title>
        <authorList>
            <person name="Schulz F."/>
            <person name="Yutin N."/>
            <person name="Ivanova N.N."/>
            <person name="Ortega D.R."/>
            <person name="Lee T.K."/>
            <person name="Vierheilig J."/>
            <person name="Daims H."/>
            <person name="Horn M."/>
            <person name="Wagner M."/>
            <person name="Jensen G.J."/>
            <person name="Kyrpides N.C."/>
            <person name="Koonin E.V."/>
            <person name="Woyke T."/>
        </authorList>
    </citation>
    <scope>NUCLEOTIDE SEQUENCE</scope>
    <source>
        <strain evidence="2">HKV1</strain>
    </source>
</reference>
<feature type="coiled-coil region" evidence="1">
    <location>
        <begin position="134"/>
        <end position="196"/>
    </location>
</feature>
<evidence type="ECO:0000256" key="1">
    <source>
        <dbReference type="SAM" id="Coils"/>
    </source>
</evidence>
<dbReference type="EMBL" id="KY684104">
    <property type="protein sequence ID" value="ARF10671.1"/>
    <property type="molecule type" value="Genomic_DNA"/>
</dbReference>
<organism evidence="2">
    <name type="scientific">Hokovirus HKV1</name>
    <dbReference type="NCBI Taxonomy" id="1977638"/>
    <lineage>
        <taxon>Viruses</taxon>
        <taxon>Varidnaviria</taxon>
        <taxon>Bamfordvirae</taxon>
        <taxon>Nucleocytoviricota</taxon>
        <taxon>Megaviricetes</taxon>
        <taxon>Imitervirales</taxon>
        <taxon>Mimiviridae</taxon>
        <taxon>Klosneuvirinae</taxon>
        <taxon>Hokovirus</taxon>
    </lineage>
</organism>
<gene>
    <name evidence="2" type="ORF">Hokovirus_2_198</name>
</gene>
<evidence type="ECO:0000313" key="2">
    <source>
        <dbReference type="EMBL" id="ARF10671.1"/>
    </source>
</evidence>
<keyword evidence="1" id="KW-0175">Coiled coil</keyword>